<proteinExistence type="predicted"/>
<feature type="signal peptide" evidence="1">
    <location>
        <begin position="1"/>
        <end position="17"/>
    </location>
</feature>
<reference evidence="3" key="1">
    <citation type="submission" date="2016-10" db="EMBL/GenBank/DDBJ databases">
        <authorList>
            <person name="Varghese N."/>
            <person name="Submissions S."/>
        </authorList>
    </citation>
    <scope>NUCLEOTIDE SEQUENCE [LARGE SCALE GENOMIC DNA]</scope>
    <source>
        <strain evidence="3">JS21-1</strain>
    </source>
</reference>
<evidence type="ECO:0000313" key="3">
    <source>
        <dbReference type="Proteomes" id="UP000199214"/>
    </source>
</evidence>
<dbReference type="STRING" id="1855283.SAMN05216382_0683"/>
<evidence type="ECO:0000256" key="1">
    <source>
        <dbReference type="SAM" id="SignalP"/>
    </source>
</evidence>
<organism evidence="2 3">
    <name type="scientific">Sphingomonas palmae</name>
    <dbReference type="NCBI Taxonomy" id="1855283"/>
    <lineage>
        <taxon>Bacteria</taxon>
        <taxon>Pseudomonadati</taxon>
        <taxon>Pseudomonadota</taxon>
        <taxon>Alphaproteobacteria</taxon>
        <taxon>Sphingomonadales</taxon>
        <taxon>Sphingomonadaceae</taxon>
        <taxon>Sphingomonas</taxon>
    </lineage>
</organism>
<evidence type="ECO:0000313" key="2">
    <source>
        <dbReference type="EMBL" id="SEK57571.1"/>
    </source>
</evidence>
<gene>
    <name evidence="2" type="ORF">SAMN05216382_0683</name>
</gene>
<dbReference type="AlphaFoldDB" id="A0A1H7I4T5"/>
<name>A0A1H7I4T5_9SPHN</name>
<accession>A0A1H7I4T5</accession>
<dbReference type="Proteomes" id="UP000199214">
    <property type="component" value="Unassembled WGS sequence"/>
</dbReference>
<keyword evidence="1" id="KW-0732">Signal</keyword>
<keyword evidence="3" id="KW-1185">Reference proteome</keyword>
<dbReference type="EMBL" id="FNZZ01000001">
    <property type="protein sequence ID" value="SEK57571.1"/>
    <property type="molecule type" value="Genomic_DNA"/>
</dbReference>
<protein>
    <submittedName>
        <fullName evidence="2">Uncharacterized protein</fullName>
    </submittedName>
</protein>
<feature type="chain" id="PRO_5011462759" evidence="1">
    <location>
        <begin position="18"/>
        <end position="88"/>
    </location>
</feature>
<sequence>MSARVNLFLLLSALLSALTGIGGSARQPQLAQAVAQEKVARPVAAARVVLLARPVQALASLVHAAAAPMTRGWALLPAEPAFAGRRRE</sequence>